<proteinExistence type="predicted"/>
<dbReference type="Proteomes" id="UP001066276">
    <property type="component" value="Chromosome 2_1"/>
</dbReference>
<reference evidence="2" key="1">
    <citation type="journal article" date="2022" name="bioRxiv">
        <title>Sequencing and chromosome-scale assembly of the giantPleurodeles waltlgenome.</title>
        <authorList>
            <person name="Brown T."/>
            <person name="Elewa A."/>
            <person name="Iarovenko S."/>
            <person name="Subramanian E."/>
            <person name="Araus A.J."/>
            <person name="Petzold A."/>
            <person name="Susuki M."/>
            <person name="Suzuki K.-i.T."/>
            <person name="Hayashi T."/>
            <person name="Toyoda A."/>
            <person name="Oliveira C."/>
            <person name="Osipova E."/>
            <person name="Leigh N.D."/>
            <person name="Simon A."/>
            <person name="Yun M.H."/>
        </authorList>
    </citation>
    <scope>NUCLEOTIDE SEQUENCE</scope>
    <source>
        <strain evidence="2">20211129_DDA</strain>
        <tissue evidence="2">Liver</tissue>
    </source>
</reference>
<dbReference type="EMBL" id="JANPWB010000003">
    <property type="protein sequence ID" value="KAJ1201387.1"/>
    <property type="molecule type" value="Genomic_DNA"/>
</dbReference>
<comment type="caution">
    <text evidence="2">The sequence shown here is derived from an EMBL/GenBank/DDBJ whole genome shotgun (WGS) entry which is preliminary data.</text>
</comment>
<evidence type="ECO:0000313" key="3">
    <source>
        <dbReference type="Proteomes" id="UP001066276"/>
    </source>
</evidence>
<evidence type="ECO:0000313" key="2">
    <source>
        <dbReference type="EMBL" id="KAJ1201387.1"/>
    </source>
</evidence>
<dbReference type="AlphaFoldDB" id="A0AAV7VKT8"/>
<name>A0AAV7VKT8_PLEWA</name>
<protein>
    <submittedName>
        <fullName evidence="2">Uncharacterized protein</fullName>
    </submittedName>
</protein>
<dbReference type="Gene3D" id="1.20.5.1700">
    <property type="match status" value="1"/>
</dbReference>
<accession>A0AAV7VKT8</accession>
<gene>
    <name evidence="2" type="ORF">NDU88_005198</name>
</gene>
<evidence type="ECO:0000256" key="1">
    <source>
        <dbReference type="SAM" id="MobiDB-lite"/>
    </source>
</evidence>
<sequence length="129" mass="14808">MPGGKSVKGTSCGQPKDNTVTSLWQKTPPSPMDSSITQAYMDKFLQEMRPEICSLKLEVKVFIHKLKQEVNKLGWHVDGLEHTVGPRTEDQEALRCYVASLEEQQIKLQLKQQDLENRSRRKNIRLENS</sequence>
<organism evidence="2 3">
    <name type="scientific">Pleurodeles waltl</name>
    <name type="common">Iberian ribbed newt</name>
    <dbReference type="NCBI Taxonomy" id="8319"/>
    <lineage>
        <taxon>Eukaryota</taxon>
        <taxon>Metazoa</taxon>
        <taxon>Chordata</taxon>
        <taxon>Craniata</taxon>
        <taxon>Vertebrata</taxon>
        <taxon>Euteleostomi</taxon>
        <taxon>Amphibia</taxon>
        <taxon>Batrachia</taxon>
        <taxon>Caudata</taxon>
        <taxon>Salamandroidea</taxon>
        <taxon>Salamandridae</taxon>
        <taxon>Pleurodelinae</taxon>
        <taxon>Pleurodeles</taxon>
    </lineage>
</organism>
<keyword evidence="3" id="KW-1185">Reference proteome</keyword>
<feature type="compositionally biased region" description="Polar residues" evidence="1">
    <location>
        <begin position="8"/>
        <end position="33"/>
    </location>
</feature>
<feature type="region of interest" description="Disordered" evidence="1">
    <location>
        <begin position="1"/>
        <end position="33"/>
    </location>
</feature>